<evidence type="ECO:0000313" key="2">
    <source>
        <dbReference type="Proteomes" id="UP000235371"/>
    </source>
</evidence>
<name>A0A2J6SKN1_9HELO</name>
<keyword evidence="2" id="KW-1185">Reference proteome</keyword>
<dbReference type="EMBL" id="KZ613912">
    <property type="protein sequence ID" value="PMD51341.1"/>
    <property type="molecule type" value="Genomic_DNA"/>
</dbReference>
<sequence length="59" mass="6762">MRYFGYGRFLVGCAHATNQTLKVENQIRKSLGLLILTAFRSLASTSQHNEEHCHMRVLI</sequence>
<evidence type="ECO:0000313" key="1">
    <source>
        <dbReference type="EMBL" id="PMD51341.1"/>
    </source>
</evidence>
<accession>A0A2J6SKN1</accession>
<proteinExistence type="predicted"/>
<gene>
    <name evidence="1" type="ORF">K444DRAFT_229517</name>
</gene>
<dbReference type="Proteomes" id="UP000235371">
    <property type="component" value="Unassembled WGS sequence"/>
</dbReference>
<organism evidence="1 2">
    <name type="scientific">Hyaloscypha bicolor E</name>
    <dbReference type="NCBI Taxonomy" id="1095630"/>
    <lineage>
        <taxon>Eukaryota</taxon>
        <taxon>Fungi</taxon>
        <taxon>Dikarya</taxon>
        <taxon>Ascomycota</taxon>
        <taxon>Pezizomycotina</taxon>
        <taxon>Leotiomycetes</taxon>
        <taxon>Helotiales</taxon>
        <taxon>Hyaloscyphaceae</taxon>
        <taxon>Hyaloscypha</taxon>
        <taxon>Hyaloscypha bicolor</taxon>
    </lineage>
</organism>
<dbReference type="InParanoid" id="A0A2J6SKN1"/>
<dbReference type="GeneID" id="36579297"/>
<reference evidence="1 2" key="1">
    <citation type="submission" date="2016-04" db="EMBL/GenBank/DDBJ databases">
        <title>A degradative enzymes factory behind the ericoid mycorrhizal symbiosis.</title>
        <authorList>
            <consortium name="DOE Joint Genome Institute"/>
            <person name="Martino E."/>
            <person name="Morin E."/>
            <person name="Grelet G."/>
            <person name="Kuo A."/>
            <person name="Kohler A."/>
            <person name="Daghino S."/>
            <person name="Barry K."/>
            <person name="Choi C."/>
            <person name="Cichocki N."/>
            <person name="Clum A."/>
            <person name="Copeland A."/>
            <person name="Hainaut M."/>
            <person name="Haridas S."/>
            <person name="Labutti K."/>
            <person name="Lindquist E."/>
            <person name="Lipzen A."/>
            <person name="Khouja H.-R."/>
            <person name="Murat C."/>
            <person name="Ohm R."/>
            <person name="Olson A."/>
            <person name="Spatafora J."/>
            <person name="Veneault-Fourrey C."/>
            <person name="Henrissat B."/>
            <person name="Grigoriev I."/>
            <person name="Martin F."/>
            <person name="Perotto S."/>
        </authorList>
    </citation>
    <scope>NUCLEOTIDE SEQUENCE [LARGE SCALE GENOMIC DNA]</scope>
    <source>
        <strain evidence="1 2">E</strain>
    </source>
</reference>
<dbReference type="AlphaFoldDB" id="A0A2J6SKN1"/>
<dbReference type="RefSeq" id="XP_024728245.1">
    <property type="nucleotide sequence ID" value="XM_024871215.1"/>
</dbReference>
<protein>
    <submittedName>
        <fullName evidence="1">Uncharacterized protein</fullName>
    </submittedName>
</protein>